<evidence type="ECO:0000256" key="6">
    <source>
        <dbReference type="ARBA" id="ARBA00023032"/>
    </source>
</evidence>
<dbReference type="Proteomes" id="UP000248116">
    <property type="component" value="Unassembled WGS sequence"/>
</dbReference>
<reference evidence="11 12" key="1">
    <citation type="submission" date="2018-02" db="EMBL/GenBank/DDBJ databases">
        <authorList>
            <person name="Skraban J."/>
            <person name="Trcek J."/>
        </authorList>
    </citation>
    <scope>NUCLEOTIDE SEQUENCE [LARGE SCALE GENOMIC DNA]</scope>
    <source>
        <strain evidence="11 12">AV446</strain>
    </source>
</reference>
<dbReference type="PANTHER" id="PTHR30406:SF1">
    <property type="entry name" value="SULFATE TRANSPORT SYSTEM PERMEASE PROTEIN CYSW"/>
    <property type="match status" value="1"/>
</dbReference>
<feature type="transmembrane region" description="Helical" evidence="9">
    <location>
        <begin position="139"/>
        <end position="156"/>
    </location>
</feature>
<feature type="transmembrane region" description="Helical" evidence="9">
    <location>
        <begin position="61"/>
        <end position="84"/>
    </location>
</feature>
<evidence type="ECO:0000256" key="7">
    <source>
        <dbReference type="ARBA" id="ARBA00023136"/>
    </source>
</evidence>
<keyword evidence="4 9" id="KW-0812">Transmembrane</keyword>
<keyword evidence="6" id="KW-0764">Sulfate transport</keyword>
<name>A0ABX5P7Q2_9PROT</name>
<dbReference type="EMBL" id="PRCW01000005">
    <property type="protein sequence ID" value="PYD49214.1"/>
    <property type="molecule type" value="Genomic_DNA"/>
</dbReference>
<dbReference type="InterPro" id="IPR000515">
    <property type="entry name" value="MetI-like"/>
</dbReference>
<dbReference type="Gene3D" id="1.10.3720.10">
    <property type="entry name" value="MetI-like"/>
    <property type="match status" value="1"/>
</dbReference>
<evidence type="ECO:0000313" key="11">
    <source>
        <dbReference type="EMBL" id="PYD49214.1"/>
    </source>
</evidence>
<evidence type="ECO:0000313" key="12">
    <source>
        <dbReference type="Proteomes" id="UP000248116"/>
    </source>
</evidence>
<feature type="transmembrane region" description="Helical" evidence="9">
    <location>
        <begin position="245"/>
        <end position="263"/>
    </location>
</feature>
<dbReference type="PROSITE" id="PS50928">
    <property type="entry name" value="ABC_TM1"/>
    <property type="match status" value="1"/>
</dbReference>
<dbReference type="Pfam" id="PF00528">
    <property type="entry name" value="BPD_transp_1"/>
    <property type="match status" value="1"/>
</dbReference>
<protein>
    <submittedName>
        <fullName evidence="11">Sulfate ABC transporter permease subunit CysW</fullName>
    </submittedName>
</protein>
<evidence type="ECO:0000256" key="4">
    <source>
        <dbReference type="ARBA" id="ARBA00022692"/>
    </source>
</evidence>
<comment type="function">
    <text evidence="8">Part of the ABC transporter complex CysAWTP (TC 3.A.1.6.1) involved in sulfate/thiosulfate import. Probably responsible for the translocation of the substrate across the membrane.</text>
</comment>
<dbReference type="PANTHER" id="PTHR30406">
    <property type="entry name" value="SULFATE TRANSPORT SYSTEM PERMEASE PROTEIN"/>
    <property type="match status" value="1"/>
</dbReference>
<keyword evidence="5 9" id="KW-1133">Transmembrane helix</keyword>
<feature type="transmembrane region" description="Helical" evidence="9">
    <location>
        <begin position="96"/>
        <end position="119"/>
    </location>
</feature>
<dbReference type="RefSeq" id="WP_110559210.1">
    <property type="nucleotide sequence ID" value="NZ_PRCW01000005.1"/>
</dbReference>
<dbReference type="NCBIfam" id="TIGR00969">
    <property type="entry name" value="3a0106s02"/>
    <property type="match status" value="1"/>
</dbReference>
<evidence type="ECO:0000259" key="10">
    <source>
        <dbReference type="PROSITE" id="PS50928"/>
    </source>
</evidence>
<evidence type="ECO:0000256" key="9">
    <source>
        <dbReference type="SAM" id="Phobius"/>
    </source>
</evidence>
<keyword evidence="7 9" id="KW-0472">Membrane</keyword>
<keyword evidence="3" id="KW-0813">Transport</keyword>
<comment type="subcellular location">
    <subcellularLocation>
        <location evidence="1">Cell membrane</location>
        <topology evidence="1">Multi-pass membrane protein</topology>
    </subcellularLocation>
</comment>
<dbReference type="InterPro" id="IPR005667">
    <property type="entry name" value="Sulph_transpt2"/>
</dbReference>
<comment type="caution">
    <text evidence="11">The sequence shown here is derived from an EMBL/GenBank/DDBJ whole genome shotgun (WGS) entry which is preliminary data.</text>
</comment>
<sequence length="288" mass="30444">MIRTRDLTARAGRWALAALVWLLVGVMVVLPPALVFATALRHGVVAACDAVLRDPDALPAIRLTLVMTGLAVAINTFFGVMAAWTLARFSFPGRGLLIVLVELPLSVSPVVGGLVWLLVFGTQGWWGAALERRGFPVMFAPPGILLATLFVTFPYVTRTMMPMLRHMGRAQEEAAVMLGAGMWRVLWHVTLPGARSALLSGVLMTTARAMGEFGAVSVVSGHIPGLTETMPLHIETLYNGYQTPAAFAMAALLALMAMGVVAARGVVERMGRGAGGGDVAARGIGDMA</sequence>
<comment type="subunit">
    <text evidence="2">The complex is composed of two ATP-binding proteins (CysA), two transmembrane proteins (CysT and CysW) and a solute-binding protein (CysP).</text>
</comment>
<keyword evidence="12" id="KW-1185">Reference proteome</keyword>
<dbReference type="CDD" id="cd06261">
    <property type="entry name" value="TM_PBP2"/>
    <property type="match status" value="1"/>
</dbReference>
<evidence type="ECO:0000256" key="5">
    <source>
        <dbReference type="ARBA" id="ARBA00022989"/>
    </source>
</evidence>
<dbReference type="SUPFAM" id="SSF161098">
    <property type="entry name" value="MetI-like"/>
    <property type="match status" value="1"/>
</dbReference>
<proteinExistence type="predicted"/>
<evidence type="ECO:0000256" key="8">
    <source>
        <dbReference type="ARBA" id="ARBA00025323"/>
    </source>
</evidence>
<feature type="domain" description="ABC transmembrane type-1" evidence="10">
    <location>
        <begin position="61"/>
        <end position="264"/>
    </location>
</feature>
<gene>
    <name evidence="11" type="ORF">C3920_00695</name>
</gene>
<organism evidence="11 12">
    <name type="scientific">Novacetimonas pomaceti</name>
    <dbReference type="NCBI Taxonomy" id="2021998"/>
    <lineage>
        <taxon>Bacteria</taxon>
        <taxon>Pseudomonadati</taxon>
        <taxon>Pseudomonadota</taxon>
        <taxon>Alphaproteobacteria</taxon>
        <taxon>Acetobacterales</taxon>
        <taxon>Acetobacteraceae</taxon>
        <taxon>Novacetimonas</taxon>
    </lineage>
</organism>
<dbReference type="InterPro" id="IPR035906">
    <property type="entry name" value="MetI-like_sf"/>
</dbReference>
<evidence type="ECO:0000256" key="3">
    <source>
        <dbReference type="ARBA" id="ARBA00022448"/>
    </source>
</evidence>
<evidence type="ECO:0000256" key="1">
    <source>
        <dbReference type="ARBA" id="ARBA00004651"/>
    </source>
</evidence>
<accession>A0ABX5P7Q2</accession>
<evidence type="ECO:0000256" key="2">
    <source>
        <dbReference type="ARBA" id="ARBA00011779"/>
    </source>
</evidence>